<dbReference type="GO" id="GO:0004601">
    <property type="term" value="F:peroxidase activity"/>
    <property type="evidence" value="ECO:0007669"/>
    <property type="project" value="UniProtKB-KW"/>
</dbReference>
<evidence type="ECO:0000256" key="2">
    <source>
        <dbReference type="ARBA" id="ARBA00022516"/>
    </source>
</evidence>
<keyword evidence="12" id="KW-0443">Lipid metabolism</keyword>
<dbReference type="PANTHER" id="PTHR11903:SF11">
    <property type="entry name" value="ALPHA-DIOXYGENASE 1"/>
    <property type="match status" value="1"/>
</dbReference>
<reference evidence="15 16" key="1">
    <citation type="submission" date="2020-08" db="EMBL/GenBank/DDBJ databases">
        <title>Sequencing the genomes of 1000 actinobacteria strains.</title>
        <authorList>
            <person name="Klenk H.-P."/>
        </authorList>
    </citation>
    <scope>NUCLEOTIDE SEQUENCE [LARGE SCALE GENOMIC DNA]</scope>
    <source>
        <strain evidence="15 16">DSM 45584</strain>
    </source>
</reference>
<keyword evidence="10" id="KW-0560">Oxidoreductase</keyword>
<dbReference type="PRINTS" id="PR00457">
    <property type="entry name" value="ANPEROXIDASE"/>
</dbReference>
<dbReference type="InterPro" id="IPR034815">
    <property type="entry name" value="A_dioxygenase"/>
</dbReference>
<evidence type="ECO:0008006" key="17">
    <source>
        <dbReference type="Google" id="ProtNLM"/>
    </source>
</evidence>
<dbReference type="PROSITE" id="PS50292">
    <property type="entry name" value="PEROXIDASE_3"/>
    <property type="match status" value="1"/>
</dbReference>
<feature type="compositionally biased region" description="Basic and acidic residues" evidence="14">
    <location>
        <begin position="1"/>
        <end position="13"/>
    </location>
</feature>
<evidence type="ECO:0000256" key="8">
    <source>
        <dbReference type="ARBA" id="ARBA00022832"/>
    </source>
</evidence>
<keyword evidence="6" id="KW-0925">Oxylipin biosynthesis</keyword>
<dbReference type="InterPro" id="IPR010255">
    <property type="entry name" value="Haem_peroxidase_sf"/>
</dbReference>
<evidence type="ECO:0000256" key="1">
    <source>
        <dbReference type="ARBA" id="ARBA00001913"/>
    </source>
</evidence>
<evidence type="ECO:0000313" key="15">
    <source>
        <dbReference type="EMBL" id="MBB5158853.1"/>
    </source>
</evidence>
<dbReference type="GO" id="GO:0020037">
    <property type="term" value="F:heme binding"/>
    <property type="evidence" value="ECO:0007669"/>
    <property type="project" value="InterPro"/>
</dbReference>
<evidence type="ECO:0000256" key="5">
    <source>
        <dbReference type="ARBA" id="ARBA00022723"/>
    </source>
</evidence>
<evidence type="ECO:0000256" key="9">
    <source>
        <dbReference type="ARBA" id="ARBA00022964"/>
    </source>
</evidence>
<evidence type="ECO:0000256" key="11">
    <source>
        <dbReference type="ARBA" id="ARBA00023004"/>
    </source>
</evidence>
<keyword evidence="9" id="KW-0223">Dioxygenase</keyword>
<comment type="caution">
    <text evidence="15">The sequence shown here is derived from an EMBL/GenBank/DDBJ whole genome shotgun (WGS) entry which is preliminary data.</text>
</comment>
<evidence type="ECO:0000256" key="7">
    <source>
        <dbReference type="ARBA" id="ARBA00022821"/>
    </source>
</evidence>
<evidence type="ECO:0000256" key="3">
    <source>
        <dbReference type="ARBA" id="ARBA00022559"/>
    </source>
</evidence>
<keyword evidence="2" id="KW-0444">Lipid biosynthesis</keyword>
<dbReference type="Gene3D" id="1.10.640.10">
    <property type="entry name" value="Haem peroxidase domain superfamily, animal type"/>
    <property type="match status" value="1"/>
</dbReference>
<keyword evidence="16" id="KW-1185">Reference proteome</keyword>
<dbReference type="GO" id="GO:0006633">
    <property type="term" value="P:fatty acid biosynthetic process"/>
    <property type="evidence" value="ECO:0007669"/>
    <property type="project" value="UniProtKB-KW"/>
</dbReference>
<dbReference type="CDD" id="cd09818">
    <property type="entry name" value="PIOX_like"/>
    <property type="match status" value="1"/>
</dbReference>
<keyword evidence="7" id="KW-0611">Plant defense</keyword>
<dbReference type="RefSeq" id="WP_184730883.1">
    <property type="nucleotide sequence ID" value="NZ_JACHIW010000002.1"/>
</dbReference>
<evidence type="ECO:0000256" key="12">
    <source>
        <dbReference type="ARBA" id="ARBA00023098"/>
    </source>
</evidence>
<dbReference type="SUPFAM" id="SSF48113">
    <property type="entry name" value="Heme-dependent peroxidases"/>
    <property type="match status" value="1"/>
</dbReference>
<keyword evidence="5" id="KW-0479">Metal-binding</keyword>
<evidence type="ECO:0000256" key="13">
    <source>
        <dbReference type="ARBA" id="ARBA00023160"/>
    </source>
</evidence>
<dbReference type="GO" id="GO:0006952">
    <property type="term" value="P:defense response"/>
    <property type="evidence" value="ECO:0007669"/>
    <property type="project" value="UniProtKB-KW"/>
</dbReference>
<comment type="cofactor">
    <cofactor evidence="1">
        <name>Ca(2+)</name>
        <dbReference type="ChEBI" id="CHEBI:29108"/>
    </cofactor>
</comment>
<protein>
    <recommendedName>
        <fullName evidence="17">Heme peroxidase</fullName>
    </recommendedName>
</protein>
<gene>
    <name evidence="15" type="ORF">BJ970_006452</name>
</gene>
<evidence type="ECO:0000313" key="16">
    <source>
        <dbReference type="Proteomes" id="UP000584374"/>
    </source>
</evidence>
<dbReference type="EMBL" id="JACHIW010000002">
    <property type="protein sequence ID" value="MBB5158853.1"/>
    <property type="molecule type" value="Genomic_DNA"/>
</dbReference>
<feature type="region of interest" description="Disordered" evidence="14">
    <location>
        <begin position="1"/>
        <end position="27"/>
    </location>
</feature>
<keyword evidence="13" id="KW-0275">Fatty acid biosynthesis</keyword>
<dbReference type="GO" id="GO:0031408">
    <property type="term" value="P:oxylipin biosynthetic process"/>
    <property type="evidence" value="ECO:0007669"/>
    <property type="project" value="UniProtKB-KW"/>
</dbReference>
<dbReference type="GO" id="GO:0006979">
    <property type="term" value="P:response to oxidative stress"/>
    <property type="evidence" value="ECO:0007669"/>
    <property type="project" value="InterPro"/>
</dbReference>
<keyword evidence="4" id="KW-0349">Heme</keyword>
<dbReference type="GO" id="GO:0046872">
    <property type="term" value="F:metal ion binding"/>
    <property type="evidence" value="ECO:0007669"/>
    <property type="project" value="UniProtKB-KW"/>
</dbReference>
<name>A0A840QKF2_9PSEU</name>
<dbReference type="GO" id="GO:0016702">
    <property type="term" value="F:oxidoreductase activity, acting on single donors with incorporation of molecular oxygen, incorporation of two atoms of oxygen"/>
    <property type="evidence" value="ECO:0007669"/>
    <property type="project" value="TreeGrafter"/>
</dbReference>
<keyword evidence="8" id="KW-0276">Fatty acid metabolism</keyword>
<dbReference type="InterPro" id="IPR019791">
    <property type="entry name" value="Haem_peroxidase_animal"/>
</dbReference>
<sequence length="626" mass="70801">MAKRTHSEPRTEDVAPSTSGPTHPHAASYRRTPLWRFYTAVAQVVDRMIGWDRLPVPLGLLDLIGLRTKLRQQNLHDTSHLPAVNKPQLEPPRPRHKVNRTADGSYNDLHQPDMGMAGSRFGRNIPLDRIPAATESAIMTPNPREVSRALLTRTEFSPATSVNSLVAAWLQFMIRDWFSHGTSPTENPWTVTLAEDDPWPERPMRIMRTPDDPTRPPDRPDLPQTRVNVLSHWWDGSQVYGTNIDDQKFLRTGVGGRLHVLDNGLLPLPEDPAKDPSRVPGFWLGTEMMRTLFTHEHNAICDRLHAEYPFWDDEELFQRARLINAALLAKIHTVEWTPAVISHPTTKAALRANWFGIAGEHLHRAFGRFGDSEVLSGIPGGKTDHYGVPYALTEEFVAVYRMHPMIRDHWALRSAADDSGVRDCDFGELAGPRALEILQSIPMADLLYSFGTLSPGLVTLHNFPRFLQEFERPDGHLQDLGATDILRSRELGVPRYNDFRRLLHLAPASNFEALTDNPEWAAEIRDVYGGDVEQVDLSVGMFAEPRPTGFAFSDTAFRIFVLMASRRLNSDRFLTEHYTPAVYTQAGLDWIADNSMQTVLLRHHPQLRSSLASVDNAFEPWRLPVD</sequence>
<keyword evidence="11" id="KW-0408">Iron</keyword>
<evidence type="ECO:0000256" key="6">
    <source>
        <dbReference type="ARBA" id="ARBA00022767"/>
    </source>
</evidence>
<accession>A0A840QKF2</accession>
<feature type="region of interest" description="Disordered" evidence="14">
    <location>
        <begin position="77"/>
        <end position="111"/>
    </location>
</feature>
<keyword evidence="3" id="KW-0575">Peroxidase</keyword>
<dbReference type="AlphaFoldDB" id="A0A840QKF2"/>
<organism evidence="15 16">
    <name type="scientific">Saccharopolyspora phatthalungensis</name>
    <dbReference type="NCBI Taxonomy" id="664693"/>
    <lineage>
        <taxon>Bacteria</taxon>
        <taxon>Bacillati</taxon>
        <taxon>Actinomycetota</taxon>
        <taxon>Actinomycetes</taxon>
        <taxon>Pseudonocardiales</taxon>
        <taxon>Pseudonocardiaceae</taxon>
        <taxon>Saccharopolyspora</taxon>
    </lineage>
</organism>
<proteinExistence type="predicted"/>
<evidence type="ECO:0000256" key="4">
    <source>
        <dbReference type="ARBA" id="ARBA00022617"/>
    </source>
</evidence>
<dbReference type="Pfam" id="PF03098">
    <property type="entry name" value="An_peroxidase"/>
    <property type="match status" value="1"/>
</dbReference>
<dbReference type="PANTHER" id="PTHR11903">
    <property type="entry name" value="PROSTAGLANDIN G/H SYNTHASE"/>
    <property type="match status" value="1"/>
</dbReference>
<dbReference type="InterPro" id="IPR050783">
    <property type="entry name" value="Oxylipin_biosynth_metab"/>
</dbReference>
<evidence type="ECO:0000256" key="14">
    <source>
        <dbReference type="SAM" id="MobiDB-lite"/>
    </source>
</evidence>
<evidence type="ECO:0000256" key="10">
    <source>
        <dbReference type="ARBA" id="ARBA00023002"/>
    </source>
</evidence>
<dbReference type="InterPro" id="IPR037120">
    <property type="entry name" value="Haem_peroxidase_sf_animal"/>
</dbReference>
<dbReference type="Proteomes" id="UP000584374">
    <property type="component" value="Unassembled WGS sequence"/>
</dbReference>